<evidence type="ECO:0000256" key="2">
    <source>
        <dbReference type="ARBA" id="ARBA00022676"/>
    </source>
</evidence>
<evidence type="ECO:0000313" key="3">
    <source>
        <dbReference type="EMBL" id="KAK3221734.1"/>
    </source>
</evidence>
<organism evidence="3 4">
    <name type="scientific">Dipteronia sinensis</name>
    <dbReference type="NCBI Taxonomy" id="43782"/>
    <lineage>
        <taxon>Eukaryota</taxon>
        <taxon>Viridiplantae</taxon>
        <taxon>Streptophyta</taxon>
        <taxon>Embryophyta</taxon>
        <taxon>Tracheophyta</taxon>
        <taxon>Spermatophyta</taxon>
        <taxon>Magnoliopsida</taxon>
        <taxon>eudicotyledons</taxon>
        <taxon>Gunneridae</taxon>
        <taxon>Pentapetalae</taxon>
        <taxon>rosids</taxon>
        <taxon>malvids</taxon>
        <taxon>Sapindales</taxon>
        <taxon>Sapindaceae</taxon>
        <taxon>Hippocastanoideae</taxon>
        <taxon>Acereae</taxon>
        <taxon>Dipteronia</taxon>
    </lineage>
</organism>
<dbReference type="GO" id="GO:0035251">
    <property type="term" value="F:UDP-glucosyltransferase activity"/>
    <property type="evidence" value="ECO:0007669"/>
    <property type="project" value="TreeGrafter"/>
</dbReference>
<dbReference type="EMBL" id="JANJYJ010000003">
    <property type="protein sequence ID" value="KAK3221734.1"/>
    <property type="molecule type" value="Genomic_DNA"/>
</dbReference>
<dbReference type="PANTHER" id="PTHR48047">
    <property type="entry name" value="GLYCOSYLTRANSFERASE"/>
    <property type="match status" value="1"/>
</dbReference>
<evidence type="ECO:0000256" key="1">
    <source>
        <dbReference type="ARBA" id="ARBA00009995"/>
    </source>
</evidence>
<dbReference type="PANTHER" id="PTHR48047:SF218">
    <property type="entry name" value="GLYCOSYLTRANSFERASE"/>
    <property type="match status" value="1"/>
</dbReference>
<dbReference type="Proteomes" id="UP001281410">
    <property type="component" value="Unassembled WGS sequence"/>
</dbReference>
<reference evidence="3" key="1">
    <citation type="journal article" date="2023" name="Plant J.">
        <title>Genome sequences and population genomics provide insights into the demographic history, inbreeding, and mutation load of two 'living fossil' tree species of Dipteronia.</title>
        <authorList>
            <person name="Feng Y."/>
            <person name="Comes H.P."/>
            <person name="Chen J."/>
            <person name="Zhu S."/>
            <person name="Lu R."/>
            <person name="Zhang X."/>
            <person name="Li P."/>
            <person name="Qiu J."/>
            <person name="Olsen K.M."/>
            <person name="Qiu Y."/>
        </authorList>
    </citation>
    <scope>NUCLEOTIDE SEQUENCE</scope>
    <source>
        <strain evidence="3">NBL</strain>
    </source>
</reference>
<keyword evidence="2" id="KW-0328">Glycosyltransferase</keyword>
<comment type="caution">
    <text evidence="3">The sequence shown here is derived from an EMBL/GenBank/DDBJ whole genome shotgun (WGS) entry which is preliminary data.</text>
</comment>
<proteinExistence type="inferred from homology"/>
<dbReference type="Gene3D" id="3.40.50.2000">
    <property type="entry name" value="Glycogen Phosphorylase B"/>
    <property type="match status" value="1"/>
</dbReference>
<gene>
    <name evidence="3" type="ORF">Dsin_008759</name>
</gene>
<dbReference type="SUPFAM" id="SSF53756">
    <property type="entry name" value="UDP-Glycosyltransferase/glycogen phosphorylase"/>
    <property type="match status" value="1"/>
</dbReference>
<keyword evidence="2" id="KW-0808">Transferase</keyword>
<accession>A0AAE0AQE7</accession>
<sequence length="145" mass="16188">MSQGHIRPLLDITKALSNLGVKISIITTPSNAPSIIPHIGKHPQIHLVEITFPSINGLPEGCENTDQLPSVDFLVPLLNSTRELKQPFQRVLKEMVESHSHPICVISDFFLGWTVDTCHEFDIPRLVFHGMGALSMAISKSMWRK</sequence>
<comment type="similarity">
    <text evidence="1">Belongs to the UDP-glycosyltransferase family.</text>
</comment>
<dbReference type="AlphaFoldDB" id="A0AAE0AQE7"/>
<name>A0AAE0AQE7_9ROSI</name>
<protein>
    <submittedName>
        <fullName evidence="3">Uncharacterized protein</fullName>
    </submittedName>
</protein>
<keyword evidence="4" id="KW-1185">Reference proteome</keyword>
<evidence type="ECO:0000313" key="4">
    <source>
        <dbReference type="Proteomes" id="UP001281410"/>
    </source>
</evidence>